<dbReference type="EMBL" id="JAJOMB010000001">
    <property type="protein sequence ID" value="MCD5309304.1"/>
    <property type="molecule type" value="Genomic_DNA"/>
</dbReference>
<dbReference type="PROSITE" id="PS51257">
    <property type="entry name" value="PROKAR_LIPOPROTEIN"/>
    <property type="match status" value="1"/>
</dbReference>
<dbReference type="PANTHER" id="PTHR30036:SF1">
    <property type="entry name" value="D-XYLOSE-BINDING PERIPLASMIC PROTEIN"/>
    <property type="match status" value="1"/>
</dbReference>
<protein>
    <submittedName>
        <fullName evidence="5">Sugar-binding protein</fullName>
    </submittedName>
</protein>
<dbReference type="CDD" id="cd19994">
    <property type="entry name" value="PBP1_ChvE"/>
    <property type="match status" value="1"/>
</dbReference>
<evidence type="ECO:0000256" key="1">
    <source>
        <dbReference type="ARBA" id="ARBA00004196"/>
    </source>
</evidence>
<keyword evidence="2 3" id="KW-0732">Signal</keyword>
<dbReference type="Pfam" id="PF13407">
    <property type="entry name" value="Peripla_BP_4"/>
    <property type="match status" value="1"/>
</dbReference>
<dbReference type="GO" id="GO:0030288">
    <property type="term" value="C:outer membrane-bounded periplasmic space"/>
    <property type="evidence" value="ECO:0007669"/>
    <property type="project" value="TreeGrafter"/>
</dbReference>
<proteinExistence type="predicted"/>
<accession>A0A9X1N8V6</accession>
<sequence>MRKILAGMVSAGLALALTACGSDEIPADSVYANQGATIGISMPTTTSPRWVADSDAMIEQFEAMGYNTEREYAENKPEDQAKQIQGMIDRGDKLLVIAAVDGSALTEQLKAAEAKGIQVIAYDRLLTGESEVDYQATFDNVRVGQMQAQLLVDRLDLDADDDKTYNIEWFAGSSTDNNAQDFYDGNKAILQPYLRSGKIKIVSGERRFNQMTTKDYLREVAQERMTRLLDENYQNQQVDAVLSPYDGMSLGIIDALKEAGYGTDDKPLPVVSGQDAELDSVKSIIAGEQAGTIFKDTRELAKVAVEQGNAMLTGTKPIVNEEEFFENELGKVPTYLLYPVAIEASNYKTLLVDSGYYEAEALMS</sequence>
<comment type="subcellular location">
    <subcellularLocation>
        <location evidence="1">Cell envelope</location>
    </subcellularLocation>
</comment>
<dbReference type="GO" id="GO:0030246">
    <property type="term" value="F:carbohydrate binding"/>
    <property type="evidence" value="ECO:0007669"/>
    <property type="project" value="TreeGrafter"/>
</dbReference>
<dbReference type="Gene3D" id="3.40.50.2300">
    <property type="match status" value="2"/>
</dbReference>
<reference evidence="5" key="1">
    <citation type="submission" date="2021-11" db="EMBL/GenBank/DDBJ databases">
        <title>Streptomyces corallinus and Kineosporia corallina sp. nov., two new coral-derived marine actinobacteria.</title>
        <authorList>
            <person name="Buangrab K."/>
            <person name="Sutthacheep M."/>
            <person name="Yeemin T."/>
            <person name="Harunari E."/>
            <person name="Igarashi Y."/>
            <person name="Sripreechasak P."/>
            <person name="Kanchanasin P."/>
            <person name="Tanasupawat S."/>
            <person name="Phongsopitanun W."/>
        </authorList>
    </citation>
    <scope>NUCLEOTIDE SEQUENCE</scope>
    <source>
        <strain evidence="5">JCM 31032</strain>
    </source>
</reference>
<dbReference type="InterPro" id="IPR028082">
    <property type="entry name" value="Peripla_BP_I"/>
</dbReference>
<comment type="caution">
    <text evidence="5">The sequence shown here is derived from an EMBL/GenBank/DDBJ whole genome shotgun (WGS) entry which is preliminary data.</text>
</comment>
<organism evidence="5 6">
    <name type="scientific">Kineosporia babensis</name>
    <dbReference type="NCBI Taxonomy" id="499548"/>
    <lineage>
        <taxon>Bacteria</taxon>
        <taxon>Bacillati</taxon>
        <taxon>Actinomycetota</taxon>
        <taxon>Actinomycetes</taxon>
        <taxon>Kineosporiales</taxon>
        <taxon>Kineosporiaceae</taxon>
        <taxon>Kineosporia</taxon>
    </lineage>
</organism>
<dbReference type="RefSeq" id="WP_231438234.1">
    <property type="nucleotide sequence ID" value="NZ_JAJOMB010000001.1"/>
</dbReference>
<name>A0A9X1N8V6_9ACTN</name>
<evidence type="ECO:0000313" key="5">
    <source>
        <dbReference type="EMBL" id="MCD5309304.1"/>
    </source>
</evidence>
<evidence type="ECO:0000256" key="3">
    <source>
        <dbReference type="SAM" id="SignalP"/>
    </source>
</evidence>
<feature type="domain" description="Periplasmic binding protein" evidence="4">
    <location>
        <begin position="38"/>
        <end position="316"/>
    </location>
</feature>
<dbReference type="PANTHER" id="PTHR30036">
    <property type="entry name" value="D-XYLOSE-BINDING PERIPLASMIC PROTEIN"/>
    <property type="match status" value="1"/>
</dbReference>
<dbReference type="AlphaFoldDB" id="A0A9X1N8V6"/>
<keyword evidence="6" id="KW-1185">Reference proteome</keyword>
<evidence type="ECO:0000313" key="6">
    <source>
        <dbReference type="Proteomes" id="UP001138997"/>
    </source>
</evidence>
<dbReference type="Proteomes" id="UP001138997">
    <property type="component" value="Unassembled WGS sequence"/>
</dbReference>
<dbReference type="InterPro" id="IPR025997">
    <property type="entry name" value="SBP_2_dom"/>
</dbReference>
<gene>
    <name evidence="5" type="ORF">LR394_00215</name>
</gene>
<feature type="chain" id="PRO_5040959823" evidence="3">
    <location>
        <begin position="22"/>
        <end position="364"/>
    </location>
</feature>
<evidence type="ECO:0000259" key="4">
    <source>
        <dbReference type="Pfam" id="PF13407"/>
    </source>
</evidence>
<dbReference type="InterPro" id="IPR050555">
    <property type="entry name" value="Bact_Solute-Bind_Prot2"/>
</dbReference>
<feature type="signal peptide" evidence="3">
    <location>
        <begin position="1"/>
        <end position="21"/>
    </location>
</feature>
<dbReference type="SUPFAM" id="SSF53822">
    <property type="entry name" value="Periplasmic binding protein-like I"/>
    <property type="match status" value="1"/>
</dbReference>
<evidence type="ECO:0000256" key="2">
    <source>
        <dbReference type="ARBA" id="ARBA00022729"/>
    </source>
</evidence>